<evidence type="ECO:0000256" key="3">
    <source>
        <dbReference type="ARBA" id="ARBA00022475"/>
    </source>
</evidence>
<dbReference type="OrthoDB" id="9809206at2"/>
<comment type="function">
    <text evidence="7">May play a role in resistance to osmotic downshock.</text>
</comment>
<keyword evidence="5" id="KW-1133">Transmembrane helix</keyword>
<evidence type="ECO:0000256" key="2">
    <source>
        <dbReference type="ARBA" id="ARBA00008017"/>
    </source>
</evidence>
<keyword evidence="3" id="KW-1003">Cell membrane</keyword>
<evidence type="ECO:0000256" key="7">
    <source>
        <dbReference type="ARBA" id="ARBA00059688"/>
    </source>
</evidence>
<accession>A0A0F2CUB4</accession>
<keyword evidence="6" id="KW-0472">Membrane</keyword>
<reference evidence="8 9" key="1">
    <citation type="submission" date="2018-11" db="EMBL/GenBank/DDBJ databases">
        <title>Species Designations Belie Phenotypic and Genotypic Heterogeneity in Oral Streptococci.</title>
        <authorList>
            <person name="Velsko I."/>
        </authorList>
    </citation>
    <scope>NUCLEOTIDE SEQUENCE [LARGE SCALE GENOMIC DNA]</scope>
    <source>
        <strain evidence="8 9">BCC13</strain>
    </source>
</reference>
<dbReference type="InterPro" id="IPR011014">
    <property type="entry name" value="MscS_channel_TM-2"/>
</dbReference>
<evidence type="ECO:0000313" key="9">
    <source>
        <dbReference type="Proteomes" id="UP000278843"/>
    </source>
</evidence>
<keyword evidence="4" id="KW-0812">Transmembrane</keyword>
<dbReference type="InterPro" id="IPR006685">
    <property type="entry name" value="MscS_channel_2nd"/>
</dbReference>
<dbReference type="SUPFAM" id="SSF82861">
    <property type="entry name" value="Mechanosensitive channel protein MscS (YggB), transmembrane region"/>
    <property type="match status" value="1"/>
</dbReference>
<dbReference type="GO" id="GO:0008381">
    <property type="term" value="F:mechanosensitive monoatomic ion channel activity"/>
    <property type="evidence" value="ECO:0007669"/>
    <property type="project" value="InterPro"/>
</dbReference>
<evidence type="ECO:0000256" key="6">
    <source>
        <dbReference type="ARBA" id="ARBA00023136"/>
    </source>
</evidence>
<dbReference type="InterPro" id="IPR049142">
    <property type="entry name" value="MS_channel_1st"/>
</dbReference>
<dbReference type="FunFam" id="2.30.30.60:FF:000001">
    <property type="entry name" value="MscS Mechanosensitive ion channel"/>
    <property type="match status" value="1"/>
</dbReference>
<organism evidence="8 9">
    <name type="scientific">Streptococcus cristatus</name>
    <dbReference type="NCBI Taxonomy" id="45634"/>
    <lineage>
        <taxon>Bacteria</taxon>
        <taxon>Bacillati</taxon>
        <taxon>Bacillota</taxon>
        <taxon>Bacilli</taxon>
        <taxon>Lactobacillales</taxon>
        <taxon>Streptococcaceae</taxon>
        <taxon>Streptococcus</taxon>
    </lineage>
</organism>
<dbReference type="PANTHER" id="PTHR30460">
    <property type="entry name" value="MODERATE CONDUCTANCE MECHANOSENSITIVE CHANNEL YBIO"/>
    <property type="match status" value="1"/>
</dbReference>
<evidence type="ECO:0000256" key="5">
    <source>
        <dbReference type="ARBA" id="ARBA00022989"/>
    </source>
</evidence>
<dbReference type="PANTHER" id="PTHR30460:SF0">
    <property type="entry name" value="MODERATE CONDUCTANCE MECHANOSENSITIVE CHANNEL YBIO"/>
    <property type="match status" value="1"/>
</dbReference>
<comment type="similarity">
    <text evidence="2">Belongs to the MscS (TC 1.A.23) family.</text>
</comment>
<dbReference type="EMBL" id="RJPU01000003">
    <property type="protein sequence ID" value="RSJ95277.1"/>
    <property type="molecule type" value="Genomic_DNA"/>
</dbReference>
<evidence type="ECO:0000256" key="4">
    <source>
        <dbReference type="ARBA" id="ARBA00022692"/>
    </source>
</evidence>
<dbReference type="Proteomes" id="UP000278843">
    <property type="component" value="Unassembled WGS sequence"/>
</dbReference>
<gene>
    <name evidence="8" type="primary">ykuT</name>
    <name evidence="8" type="ORF">D8790_05890</name>
</gene>
<evidence type="ECO:0000256" key="1">
    <source>
        <dbReference type="ARBA" id="ARBA00004651"/>
    </source>
</evidence>
<dbReference type="Gene3D" id="3.30.70.100">
    <property type="match status" value="1"/>
</dbReference>
<dbReference type="SUPFAM" id="SSF50182">
    <property type="entry name" value="Sm-like ribonucleoproteins"/>
    <property type="match status" value="1"/>
</dbReference>
<evidence type="ECO:0000313" key="8">
    <source>
        <dbReference type="EMBL" id="RSJ95277.1"/>
    </source>
</evidence>
<comment type="caution">
    <text evidence="8">The sequence shown here is derived from an EMBL/GenBank/DDBJ whole genome shotgun (WGS) entry which is preliminary data.</text>
</comment>
<dbReference type="GO" id="GO:0005886">
    <property type="term" value="C:plasma membrane"/>
    <property type="evidence" value="ECO:0007669"/>
    <property type="project" value="UniProtKB-SubCell"/>
</dbReference>
<dbReference type="Pfam" id="PF21088">
    <property type="entry name" value="MS_channel_1st"/>
    <property type="match status" value="1"/>
</dbReference>
<dbReference type="AlphaFoldDB" id="A0A0F2CUB4"/>
<proteinExistence type="inferred from homology"/>
<dbReference type="InterPro" id="IPR045276">
    <property type="entry name" value="YbiO_bact"/>
</dbReference>
<dbReference type="Pfam" id="PF00924">
    <property type="entry name" value="MS_channel_2nd"/>
    <property type="match status" value="1"/>
</dbReference>
<dbReference type="RefSeq" id="WP_045497948.1">
    <property type="nucleotide sequence ID" value="NZ_JYGJ01000002.1"/>
</dbReference>
<dbReference type="InterPro" id="IPR023408">
    <property type="entry name" value="MscS_beta-dom_sf"/>
</dbReference>
<dbReference type="Gene3D" id="1.10.287.1260">
    <property type="match status" value="1"/>
</dbReference>
<comment type="subcellular location">
    <subcellularLocation>
        <location evidence="1">Cell membrane</location>
        <topology evidence="1">Multi-pass membrane protein</topology>
    </subcellularLocation>
</comment>
<dbReference type="InterPro" id="IPR010920">
    <property type="entry name" value="LSM_dom_sf"/>
</dbReference>
<dbReference type="Gene3D" id="2.30.30.60">
    <property type="match status" value="1"/>
</dbReference>
<protein>
    <submittedName>
        <fullName evidence="8">Putative MscS family protein YkuT</fullName>
    </submittedName>
</protein>
<sequence length="290" mass="32114">MTANGNVFTRYFQQFNWSAILDDVFSKFVSLVFLCVLFWVAKKILHLFVTRLIAPSLKLSRQDVARQKTIMRLIENLLNYVLYFLLFYWVLSILGLPVSSLLAGAGIAGVAIGMGAQGFLSDLVNGFFILLERQLDVGDNVRLTNGAINIAGTVVSVGIRTTQVRDADGTLHFVPNRNITVVSNLSRGDMRVLIDIPIYAETDLDEIYRIIAAVNQEAVPEHPEVLKEPDILGPQMTASGQFYFRISLIVASGMQASLYHIFYKLYHEALLKEGVALPTFAPVAGNNGKA</sequence>
<name>A0A0F2CUB4_STRCR</name>